<comment type="caution">
    <text evidence="2">The sequence shown here is derived from an EMBL/GenBank/DDBJ whole genome shotgun (WGS) entry which is preliminary data.</text>
</comment>
<dbReference type="EMBL" id="JQSG02000002">
    <property type="protein sequence ID" value="OBS09807.1"/>
    <property type="molecule type" value="Genomic_DNA"/>
</dbReference>
<protein>
    <submittedName>
        <fullName evidence="2">Uncharacterized protein</fullName>
    </submittedName>
</protein>
<evidence type="ECO:0000313" key="2">
    <source>
        <dbReference type="EMBL" id="OBS09807.1"/>
    </source>
</evidence>
<evidence type="ECO:0000313" key="3">
    <source>
        <dbReference type="Proteomes" id="UP000029273"/>
    </source>
</evidence>
<dbReference type="Proteomes" id="UP000029273">
    <property type="component" value="Unassembled WGS sequence"/>
</dbReference>
<gene>
    <name evidence="2" type="ORF">Thpro_020857</name>
</gene>
<organism evidence="2 3">
    <name type="scientific">Acidihalobacter prosperus</name>
    <dbReference type="NCBI Taxonomy" id="160660"/>
    <lineage>
        <taxon>Bacteria</taxon>
        <taxon>Pseudomonadati</taxon>
        <taxon>Pseudomonadota</taxon>
        <taxon>Gammaproteobacteria</taxon>
        <taxon>Chromatiales</taxon>
        <taxon>Ectothiorhodospiraceae</taxon>
        <taxon>Acidihalobacter</taxon>
    </lineage>
</organism>
<name>A0A1A6C5G8_9GAMM</name>
<sequence length="37" mass="3915">MNRPSTGFPPAFAPPLPKGRIPSPPTVGFNGCHPGWQ</sequence>
<evidence type="ECO:0000256" key="1">
    <source>
        <dbReference type="SAM" id="MobiDB-lite"/>
    </source>
</evidence>
<accession>A0A1A6C5G8</accession>
<reference evidence="2 3" key="1">
    <citation type="journal article" date="2014" name="Genome Announc.">
        <title>Draft Genome Sequence of the Iron-Oxidizing, Acidophilic, and Halotolerant 'Thiobacillus prosperus' Type Strain DSM 5130.</title>
        <authorList>
            <person name="Ossandon F.J."/>
            <person name="Cardenas J.P."/>
            <person name="Corbett M."/>
            <person name="Quatrini R."/>
            <person name="Holmes D.S."/>
            <person name="Watkin E."/>
        </authorList>
    </citation>
    <scope>NUCLEOTIDE SEQUENCE [LARGE SCALE GENOMIC DNA]</scope>
    <source>
        <strain evidence="2 3">DSM 5130</strain>
    </source>
</reference>
<dbReference type="AlphaFoldDB" id="A0A1A6C5G8"/>
<feature type="compositionally biased region" description="Pro residues" evidence="1">
    <location>
        <begin position="11"/>
        <end position="25"/>
    </location>
</feature>
<proteinExistence type="predicted"/>
<keyword evidence="3" id="KW-1185">Reference proteome</keyword>
<feature type="region of interest" description="Disordered" evidence="1">
    <location>
        <begin position="1"/>
        <end position="37"/>
    </location>
</feature>